<reference evidence="1" key="1">
    <citation type="submission" date="2022-07" db="EMBL/GenBank/DDBJ databases">
        <title>Whole Genome Sequencing of Streptococcus suis.</title>
        <authorList>
            <person name="Dai X."/>
            <person name="Huang J."/>
            <person name="Wang L."/>
        </authorList>
    </citation>
    <scope>NUCLEOTIDE SEQUENCE</scope>
    <source>
        <strain evidence="1">SFB2</strain>
    </source>
</reference>
<evidence type="ECO:0000313" key="2">
    <source>
        <dbReference type="Proteomes" id="UP001152879"/>
    </source>
</evidence>
<evidence type="ECO:0008006" key="3">
    <source>
        <dbReference type="Google" id="ProtNLM"/>
    </source>
</evidence>
<organism evidence="1 2">
    <name type="scientific">Streptococcus suis</name>
    <dbReference type="NCBI Taxonomy" id="1307"/>
    <lineage>
        <taxon>Bacteria</taxon>
        <taxon>Bacillati</taxon>
        <taxon>Bacillota</taxon>
        <taxon>Bacilli</taxon>
        <taxon>Lactobacillales</taxon>
        <taxon>Streptococcaceae</taxon>
        <taxon>Streptococcus</taxon>
    </lineage>
</organism>
<dbReference type="EMBL" id="JANFML010000001">
    <property type="protein sequence ID" value="MDG4511356.1"/>
    <property type="molecule type" value="Genomic_DNA"/>
</dbReference>
<dbReference type="SUPFAM" id="SSF46785">
    <property type="entry name" value="Winged helix' DNA-binding domain"/>
    <property type="match status" value="1"/>
</dbReference>
<dbReference type="InterPro" id="IPR036390">
    <property type="entry name" value="WH_DNA-bd_sf"/>
</dbReference>
<protein>
    <recommendedName>
        <fullName evidence="3">GntR family transcriptional regulator</fullName>
    </recommendedName>
</protein>
<sequence length="70" mass="7911">MTQTIDNSKPIFQQIKEQIEDMIMNDTISETGRVPSTNEFAKYHKINPATAAKGINQLVEEGIKNVVFML</sequence>
<dbReference type="InterPro" id="IPR036388">
    <property type="entry name" value="WH-like_DNA-bd_sf"/>
</dbReference>
<dbReference type="Gene3D" id="1.10.10.10">
    <property type="entry name" value="Winged helix-like DNA-binding domain superfamily/Winged helix DNA-binding domain"/>
    <property type="match status" value="1"/>
</dbReference>
<evidence type="ECO:0000313" key="1">
    <source>
        <dbReference type="EMBL" id="MDG4511356.1"/>
    </source>
</evidence>
<name>A0A9X4MLU2_STRSU</name>
<dbReference type="AlphaFoldDB" id="A0A9X4MLU2"/>
<comment type="caution">
    <text evidence="1">The sequence shown here is derived from an EMBL/GenBank/DDBJ whole genome shotgun (WGS) entry which is preliminary data.</text>
</comment>
<accession>A0A9X4MLU2</accession>
<gene>
    <name evidence="1" type="ORF">NOL15_00515</name>
</gene>
<proteinExistence type="predicted"/>
<dbReference type="Proteomes" id="UP001152879">
    <property type="component" value="Unassembled WGS sequence"/>
</dbReference>